<proteinExistence type="predicted"/>
<feature type="non-terminal residue" evidence="3">
    <location>
        <position position="1"/>
    </location>
</feature>
<dbReference type="FunFam" id="2.10.25.10:FF:000279">
    <property type="entry name" value="Neurogenic locus notch 1"/>
    <property type="match status" value="1"/>
</dbReference>
<dbReference type="AlphaFoldDB" id="A0A8S3BZI1"/>
<feature type="domain" description="EGF-like" evidence="2">
    <location>
        <begin position="17"/>
        <end position="50"/>
    </location>
</feature>
<dbReference type="Pfam" id="PF00008">
    <property type="entry name" value="EGF"/>
    <property type="match status" value="1"/>
</dbReference>
<keyword evidence="1" id="KW-0245">EGF-like domain</keyword>
<dbReference type="Proteomes" id="UP000681720">
    <property type="component" value="Unassembled WGS sequence"/>
</dbReference>
<feature type="disulfide bond" evidence="1">
    <location>
        <begin position="21"/>
        <end position="31"/>
    </location>
</feature>
<dbReference type="PROSITE" id="PS00022">
    <property type="entry name" value="EGF_1"/>
    <property type="match status" value="1"/>
</dbReference>
<dbReference type="PROSITE" id="PS50026">
    <property type="entry name" value="EGF_3"/>
    <property type="match status" value="1"/>
</dbReference>
<evidence type="ECO:0000313" key="3">
    <source>
        <dbReference type="EMBL" id="CAF4859012.1"/>
    </source>
</evidence>
<comment type="caution">
    <text evidence="1">Lacks conserved residue(s) required for the propagation of feature annotation.</text>
</comment>
<sequence length="51" mass="5537">EEVCLCPSGRYGINCELIAACESNPCVHGTCHNNDENTYQCICQPGFTGNK</sequence>
<evidence type="ECO:0000256" key="1">
    <source>
        <dbReference type="PROSITE-ProRule" id="PRU00076"/>
    </source>
</evidence>
<comment type="caution">
    <text evidence="3">The sequence shown here is derived from an EMBL/GenBank/DDBJ whole genome shotgun (WGS) entry which is preliminary data.</text>
</comment>
<dbReference type="SUPFAM" id="SSF57196">
    <property type="entry name" value="EGF/Laminin"/>
    <property type="match status" value="1"/>
</dbReference>
<reference evidence="3" key="1">
    <citation type="submission" date="2021-02" db="EMBL/GenBank/DDBJ databases">
        <authorList>
            <person name="Nowell W R."/>
        </authorList>
    </citation>
    <scope>NUCLEOTIDE SEQUENCE</scope>
</reference>
<protein>
    <recommendedName>
        <fullName evidence="2">EGF-like domain-containing protein</fullName>
    </recommendedName>
</protein>
<accession>A0A8S3BZI1</accession>
<gene>
    <name evidence="3" type="ORF">GIL414_LOCUS49782</name>
</gene>
<organism evidence="3 4">
    <name type="scientific">Rotaria magnacalcarata</name>
    <dbReference type="NCBI Taxonomy" id="392030"/>
    <lineage>
        <taxon>Eukaryota</taxon>
        <taxon>Metazoa</taxon>
        <taxon>Spiralia</taxon>
        <taxon>Gnathifera</taxon>
        <taxon>Rotifera</taxon>
        <taxon>Eurotatoria</taxon>
        <taxon>Bdelloidea</taxon>
        <taxon>Philodinida</taxon>
        <taxon>Philodinidae</taxon>
        <taxon>Rotaria</taxon>
    </lineage>
</organism>
<keyword evidence="1" id="KW-1015">Disulfide bond</keyword>
<evidence type="ECO:0000259" key="2">
    <source>
        <dbReference type="PROSITE" id="PS50026"/>
    </source>
</evidence>
<dbReference type="InterPro" id="IPR000742">
    <property type="entry name" value="EGF"/>
</dbReference>
<dbReference type="Gene3D" id="2.10.25.10">
    <property type="entry name" value="Laminin"/>
    <property type="match status" value="1"/>
</dbReference>
<evidence type="ECO:0000313" key="4">
    <source>
        <dbReference type="Proteomes" id="UP000681720"/>
    </source>
</evidence>
<dbReference type="EMBL" id="CAJOBJ010164487">
    <property type="protein sequence ID" value="CAF4859012.1"/>
    <property type="molecule type" value="Genomic_DNA"/>
</dbReference>
<name>A0A8S3BZI1_9BILA</name>